<protein>
    <submittedName>
        <fullName evidence="1">Uncharacterized protein</fullName>
    </submittedName>
</protein>
<name>A0AAE4FTP1_9CYAN</name>
<evidence type="ECO:0000313" key="2">
    <source>
        <dbReference type="Proteomes" id="UP001268256"/>
    </source>
</evidence>
<dbReference type="Proteomes" id="UP001268256">
    <property type="component" value="Unassembled WGS sequence"/>
</dbReference>
<keyword evidence="2" id="KW-1185">Reference proteome</keyword>
<dbReference type="EMBL" id="JAVMIP010000019">
    <property type="protein sequence ID" value="MDS3861991.1"/>
    <property type="molecule type" value="Genomic_DNA"/>
</dbReference>
<evidence type="ECO:0000313" key="1">
    <source>
        <dbReference type="EMBL" id="MDS3861991.1"/>
    </source>
</evidence>
<organism evidence="1 2">
    <name type="scientific">Pseudocalidococcus azoricus BACA0444</name>
    <dbReference type="NCBI Taxonomy" id="2918990"/>
    <lineage>
        <taxon>Bacteria</taxon>
        <taxon>Bacillati</taxon>
        <taxon>Cyanobacteriota</taxon>
        <taxon>Cyanophyceae</taxon>
        <taxon>Acaryochloridales</taxon>
        <taxon>Thermosynechococcaceae</taxon>
        <taxon>Pseudocalidococcus</taxon>
        <taxon>Pseudocalidococcus azoricus</taxon>
    </lineage>
</organism>
<sequence>KIILPTVATVPTSHEKCCSIPMPVLLLGFASIQTRLELVGTSETSPIQSWVSPNTHLELVWY</sequence>
<accession>A0AAE4FTP1</accession>
<dbReference type="AlphaFoldDB" id="A0AAE4FTP1"/>
<gene>
    <name evidence="1" type="ORF">RIF25_14400</name>
</gene>
<feature type="non-terminal residue" evidence="1">
    <location>
        <position position="1"/>
    </location>
</feature>
<proteinExistence type="predicted"/>
<comment type="caution">
    <text evidence="1">The sequence shown here is derived from an EMBL/GenBank/DDBJ whole genome shotgun (WGS) entry which is preliminary data.</text>
</comment>
<reference evidence="2" key="1">
    <citation type="submission" date="2023-07" db="EMBL/GenBank/DDBJ databases">
        <authorList>
            <person name="Luz R."/>
            <person name="Cordeiro R."/>
            <person name="Fonseca A."/>
            <person name="Goncalves V."/>
        </authorList>
    </citation>
    <scope>NUCLEOTIDE SEQUENCE [LARGE SCALE GENOMIC DNA]</scope>
    <source>
        <strain evidence="2">BACA0444</strain>
    </source>
</reference>